<dbReference type="EMBL" id="FQXJ01000004">
    <property type="protein sequence ID" value="SHH75470.1"/>
    <property type="molecule type" value="Genomic_DNA"/>
</dbReference>
<evidence type="ECO:0008006" key="5">
    <source>
        <dbReference type="Google" id="ProtNLM"/>
    </source>
</evidence>
<evidence type="ECO:0000256" key="2">
    <source>
        <dbReference type="SAM" id="SignalP"/>
    </source>
</evidence>
<keyword evidence="4" id="KW-1185">Reference proteome</keyword>
<dbReference type="STRING" id="1121420.SAMN02746098_01378"/>
<dbReference type="PROSITE" id="PS51257">
    <property type="entry name" value="PROKAR_LIPOPROTEIN"/>
    <property type="match status" value="1"/>
</dbReference>
<proteinExistence type="predicted"/>
<evidence type="ECO:0000313" key="3">
    <source>
        <dbReference type="EMBL" id="SHH75470.1"/>
    </source>
</evidence>
<organism evidence="3 4">
    <name type="scientific">Desulfosporosinus lacus DSM 15449</name>
    <dbReference type="NCBI Taxonomy" id="1121420"/>
    <lineage>
        <taxon>Bacteria</taxon>
        <taxon>Bacillati</taxon>
        <taxon>Bacillota</taxon>
        <taxon>Clostridia</taxon>
        <taxon>Eubacteriales</taxon>
        <taxon>Desulfitobacteriaceae</taxon>
        <taxon>Desulfosporosinus</taxon>
    </lineage>
</organism>
<dbReference type="OrthoDB" id="1795848at2"/>
<dbReference type="RefSeq" id="WP_073028786.1">
    <property type="nucleotide sequence ID" value="NZ_FQXJ01000004.1"/>
</dbReference>
<dbReference type="Proteomes" id="UP000183954">
    <property type="component" value="Unassembled WGS sequence"/>
</dbReference>
<accession>A0A1M5VJV6</accession>
<name>A0A1M5VJV6_9FIRM</name>
<dbReference type="AlphaFoldDB" id="A0A1M5VJV6"/>
<evidence type="ECO:0000313" key="4">
    <source>
        <dbReference type="Proteomes" id="UP000183954"/>
    </source>
</evidence>
<protein>
    <recommendedName>
        <fullName evidence="5">Lipoprotein</fullName>
    </recommendedName>
</protein>
<feature type="signal peptide" evidence="2">
    <location>
        <begin position="1"/>
        <end position="24"/>
    </location>
</feature>
<gene>
    <name evidence="3" type="ORF">SAMN02746098_01378</name>
</gene>
<reference evidence="4" key="1">
    <citation type="submission" date="2016-11" db="EMBL/GenBank/DDBJ databases">
        <authorList>
            <person name="Varghese N."/>
            <person name="Submissions S."/>
        </authorList>
    </citation>
    <scope>NUCLEOTIDE SEQUENCE [LARGE SCALE GENOMIC DNA]</scope>
    <source>
        <strain evidence="4">DSM 15449</strain>
    </source>
</reference>
<feature type="region of interest" description="Disordered" evidence="1">
    <location>
        <begin position="27"/>
        <end position="55"/>
    </location>
</feature>
<feature type="chain" id="PRO_5012657801" description="Lipoprotein" evidence="2">
    <location>
        <begin position="25"/>
        <end position="208"/>
    </location>
</feature>
<feature type="compositionally biased region" description="Low complexity" evidence="1">
    <location>
        <begin position="39"/>
        <end position="53"/>
    </location>
</feature>
<evidence type="ECO:0000256" key="1">
    <source>
        <dbReference type="SAM" id="MobiDB-lite"/>
    </source>
</evidence>
<keyword evidence="2" id="KW-0732">Signal</keyword>
<sequence>MKFAKILMSIILVLTLSGCGIFNSQTPVTTNSQTPPPESQASASQEQQEQTAPISPTQLTDVSASWIGVDQDVLGPNELTIDEKPDGHFHVTLPFGQPSAVKSIWIRYSEFGKSLKWGWIYNKNLPLNGYAMAVLDNSGKAVLPQSDNGYRVDGLTDFDLYLSELDNQNGRDTLKFEEGQTFNLEIDYVTQNNVEQQFNSLVKITATK</sequence>